<proteinExistence type="inferred from homology"/>
<dbReference type="InterPro" id="IPR001333">
    <property type="entry name" value="Peptidase_M32_Taq"/>
</dbReference>
<comment type="catalytic activity">
    <reaction evidence="1">
        <text>Release of a C-terminal amino acid with broad specificity, except for -Pro.</text>
        <dbReference type="EC" id="3.4.17.19"/>
    </reaction>
</comment>
<evidence type="ECO:0000256" key="2">
    <source>
        <dbReference type="PIRSR" id="PIRSR006615-1"/>
    </source>
</evidence>
<dbReference type="PIRSF" id="PIRSF006615">
    <property type="entry name" value="Zn_crbxpep_Taq"/>
    <property type="match status" value="1"/>
</dbReference>
<evidence type="ECO:0000313" key="4">
    <source>
        <dbReference type="EMBL" id="EKF18908.1"/>
    </source>
</evidence>
<gene>
    <name evidence="4" type="ORF">NA2_10548</name>
</gene>
<reference evidence="4 5" key="1">
    <citation type="journal article" date="2012" name="J. Bacteriol.">
        <title>Genome Sequence of Nitratireductor pacificus Type Strain pht-3B.</title>
        <authorList>
            <person name="Lai Q."/>
            <person name="Li G."/>
            <person name="Shao Z."/>
        </authorList>
    </citation>
    <scope>NUCLEOTIDE SEQUENCE [LARGE SCALE GENOMIC DNA]</scope>
    <source>
        <strain evidence="5">pht-3B</strain>
    </source>
</reference>
<dbReference type="PRINTS" id="PR00998">
    <property type="entry name" value="CRBOXYPTASET"/>
</dbReference>
<keyword evidence="1 2" id="KW-0479">Metal-binding</keyword>
<feature type="binding site" evidence="2">
    <location>
        <position position="294"/>
    </location>
    <ligand>
        <name>Zn(2+)</name>
        <dbReference type="ChEBI" id="CHEBI:29105"/>
        <note>catalytic</note>
    </ligand>
</feature>
<dbReference type="PANTHER" id="PTHR34217">
    <property type="entry name" value="METAL-DEPENDENT CARBOXYPEPTIDASE"/>
    <property type="match status" value="1"/>
</dbReference>
<dbReference type="OrthoDB" id="9772308at2"/>
<organism evidence="4 5">
    <name type="scientific">Nitratireductor pacificus pht-3B</name>
    <dbReference type="NCBI Taxonomy" id="391937"/>
    <lineage>
        <taxon>Bacteria</taxon>
        <taxon>Pseudomonadati</taxon>
        <taxon>Pseudomonadota</taxon>
        <taxon>Alphaproteobacteria</taxon>
        <taxon>Hyphomicrobiales</taxon>
        <taxon>Phyllobacteriaceae</taxon>
        <taxon>Nitratireductor</taxon>
    </lineage>
</organism>
<dbReference type="Proteomes" id="UP000006786">
    <property type="component" value="Unassembled WGS sequence"/>
</dbReference>
<dbReference type="EC" id="3.4.17.19" evidence="1"/>
<evidence type="ECO:0000313" key="5">
    <source>
        <dbReference type="Proteomes" id="UP000006786"/>
    </source>
</evidence>
<sequence length="494" mass="55396">MSFRKLDELGHRLAALEHALAILGADEATHMAPGGGEARAEAMSALAGMAHRQASAPEIGDWISAAETEDLNPEQQTAVAEFRRHYVNLTALPTEFVERQTRTRMRCEQLWRDLRAKGDWAGFLPALEGVIELAREEASLRAGVLGLSPYDALMEQFDPGNRVADIAPVFAELKAFLVDFVPKALEVQERRREKHPLRPLSGNYPIERQRELGLAMMTAVGFDLTRGSLSVSHHPFCGGVPTDVRITTRYRTTEFLSSLMGILHETGHALYEQNLPRQWAHWPLGKARGMAMHESQSLFVEKQIGRNPAFWEWALPVVEKHLGEAWSKDEILAHVHHVERGLIRVDADEVTYPLHVILRFELEQDLISGALEARDLPEAWDQKMRDYLGLSTIDAPQDGPMQDVHWPSAAFGYFPSYTLGAMIAAQQWAAIEKEIPDVEAQFAKGQFDAVNAWRNDRVWSQASLWSTPELIERATGEPLNAAHFTAHLEARYGG</sequence>
<keyword evidence="1 4" id="KW-0121">Carboxypeptidase</keyword>
<dbReference type="eggNOG" id="COG2317">
    <property type="taxonomic scope" value="Bacteria"/>
</dbReference>
<feature type="binding site" evidence="2">
    <location>
        <position position="264"/>
    </location>
    <ligand>
        <name>Zn(2+)</name>
        <dbReference type="ChEBI" id="CHEBI:29105"/>
        <note>catalytic</note>
    </ligand>
</feature>
<dbReference type="CDD" id="cd06460">
    <property type="entry name" value="M32_Taq"/>
    <property type="match status" value="1"/>
</dbReference>
<dbReference type="SUPFAM" id="SSF55486">
    <property type="entry name" value="Metalloproteases ('zincins'), catalytic domain"/>
    <property type="match status" value="1"/>
</dbReference>
<dbReference type="Gene3D" id="1.10.1370.30">
    <property type="match status" value="1"/>
</dbReference>
<evidence type="ECO:0000256" key="1">
    <source>
        <dbReference type="PIRNR" id="PIRNR006615"/>
    </source>
</evidence>
<name>K2N3Q5_9HYPH</name>
<accession>K2N3Q5</accession>
<dbReference type="GO" id="GO:0004181">
    <property type="term" value="F:metallocarboxypeptidase activity"/>
    <property type="evidence" value="ECO:0007669"/>
    <property type="project" value="UniProtKB-UniRule"/>
</dbReference>
<feature type="active site" description="Proton donor/acceptor" evidence="3">
    <location>
        <position position="265"/>
    </location>
</feature>
<dbReference type="PANTHER" id="PTHR34217:SF1">
    <property type="entry name" value="CARBOXYPEPTIDASE 1"/>
    <property type="match status" value="1"/>
</dbReference>
<keyword evidence="1" id="KW-0645">Protease</keyword>
<keyword evidence="2" id="KW-0862">Zinc</keyword>
<comment type="function">
    <text evidence="1">Broad specificity carboxypetidase that releases amino acids sequentially from the C-terminus, including neutral, aromatic, polar and basic residues.</text>
</comment>
<comment type="caution">
    <text evidence="4">The sequence shown here is derived from an EMBL/GenBank/DDBJ whole genome shotgun (WGS) entry which is preliminary data.</text>
</comment>
<dbReference type="PROSITE" id="PS52034">
    <property type="entry name" value="PEPTIDASE_M32"/>
    <property type="match status" value="1"/>
</dbReference>
<keyword evidence="5" id="KW-1185">Reference proteome</keyword>
<dbReference type="GO" id="GO:0006508">
    <property type="term" value="P:proteolysis"/>
    <property type="evidence" value="ECO:0007669"/>
    <property type="project" value="UniProtKB-UniRule"/>
</dbReference>
<dbReference type="Pfam" id="PF02074">
    <property type="entry name" value="Peptidase_M32"/>
    <property type="match status" value="1"/>
</dbReference>
<dbReference type="GO" id="GO:0046872">
    <property type="term" value="F:metal ion binding"/>
    <property type="evidence" value="ECO:0007669"/>
    <property type="project" value="UniProtKB-KW"/>
</dbReference>
<keyword evidence="1" id="KW-0482">Metalloprotease</keyword>
<comment type="similarity">
    <text evidence="1">Belongs to the peptidase M32 family.</text>
</comment>
<dbReference type="EMBL" id="AMRM01000010">
    <property type="protein sequence ID" value="EKF18908.1"/>
    <property type="molecule type" value="Genomic_DNA"/>
</dbReference>
<dbReference type="STRING" id="391937.NA2_10548"/>
<keyword evidence="1" id="KW-0378">Hydrolase</keyword>
<feature type="binding site" evidence="2">
    <location>
        <position position="268"/>
    </location>
    <ligand>
        <name>Zn(2+)</name>
        <dbReference type="ChEBI" id="CHEBI:29105"/>
        <note>catalytic</note>
    </ligand>
</feature>
<evidence type="ECO:0000256" key="3">
    <source>
        <dbReference type="PIRSR" id="PIRSR006615-2"/>
    </source>
</evidence>
<dbReference type="RefSeq" id="WP_008596770.1">
    <property type="nucleotide sequence ID" value="NZ_AMRM01000010.1"/>
</dbReference>
<dbReference type="AlphaFoldDB" id="K2N3Q5"/>
<protein>
    <recommendedName>
        <fullName evidence="1">Metal-dependent carboxypeptidase</fullName>
        <ecNumber evidence="1">3.4.17.19</ecNumber>
    </recommendedName>
</protein>
<comment type="cofactor">
    <cofactor evidence="2">
        <name>Zn(2+)</name>
        <dbReference type="ChEBI" id="CHEBI:29105"/>
    </cofactor>
    <text evidence="2">Binds 1 zinc ion per subunit.</text>
</comment>